<evidence type="ECO:0000256" key="2">
    <source>
        <dbReference type="SAM" id="MobiDB-lite"/>
    </source>
</evidence>
<keyword evidence="1" id="KW-0175">Coiled coil</keyword>
<feature type="compositionally biased region" description="Polar residues" evidence="2">
    <location>
        <begin position="491"/>
        <end position="517"/>
    </location>
</feature>
<dbReference type="SUPFAM" id="SSF53474">
    <property type="entry name" value="alpha/beta-Hydrolases"/>
    <property type="match status" value="1"/>
</dbReference>
<feature type="compositionally biased region" description="Acidic residues" evidence="2">
    <location>
        <begin position="519"/>
        <end position="529"/>
    </location>
</feature>
<evidence type="ECO:0000259" key="3">
    <source>
        <dbReference type="Pfam" id="PF12146"/>
    </source>
</evidence>
<accession>A0ABD3SS56</accession>
<feature type="compositionally biased region" description="Basic and acidic residues" evidence="2">
    <location>
        <begin position="96"/>
        <end position="105"/>
    </location>
</feature>
<comment type="caution">
    <text evidence="4">The sequence shown here is derived from an EMBL/GenBank/DDBJ whole genome shotgun (WGS) entry which is preliminary data.</text>
</comment>
<feature type="compositionally biased region" description="Acidic residues" evidence="2">
    <location>
        <begin position="541"/>
        <end position="559"/>
    </location>
</feature>
<evidence type="ECO:0000313" key="4">
    <source>
        <dbReference type="EMBL" id="KAL3827186.1"/>
    </source>
</evidence>
<dbReference type="Gene3D" id="3.40.50.1820">
    <property type="entry name" value="alpha/beta hydrolase"/>
    <property type="match status" value="1"/>
</dbReference>
<feature type="compositionally biased region" description="Polar residues" evidence="2">
    <location>
        <begin position="36"/>
        <end position="47"/>
    </location>
</feature>
<dbReference type="PANTHER" id="PTHR43358">
    <property type="entry name" value="ALPHA/BETA-HYDROLASE"/>
    <property type="match status" value="1"/>
</dbReference>
<feature type="coiled-coil region" evidence="1">
    <location>
        <begin position="54"/>
        <end position="84"/>
    </location>
</feature>
<gene>
    <name evidence="4" type="ORF">ACHAXA_006741</name>
</gene>
<feature type="domain" description="Serine aminopeptidase S33" evidence="3">
    <location>
        <begin position="219"/>
        <end position="323"/>
    </location>
</feature>
<proteinExistence type="predicted"/>
<reference evidence="4 5" key="1">
    <citation type="submission" date="2024-10" db="EMBL/GenBank/DDBJ databases">
        <title>Updated reference genomes for cyclostephanoid diatoms.</title>
        <authorList>
            <person name="Roberts W.R."/>
            <person name="Alverson A.J."/>
        </authorList>
    </citation>
    <scope>NUCLEOTIDE SEQUENCE [LARGE SCALE GENOMIC DNA]</scope>
    <source>
        <strain evidence="4 5">AJA228-03</strain>
    </source>
</reference>
<feature type="compositionally biased region" description="Low complexity" evidence="2">
    <location>
        <begin position="470"/>
        <end position="484"/>
    </location>
</feature>
<dbReference type="PANTHER" id="PTHR43358:SF4">
    <property type="entry name" value="ALPHA_BETA HYDROLASE FOLD-1 DOMAIN-CONTAINING PROTEIN"/>
    <property type="match status" value="1"/>
</dbReference>
<evidence type="ECO:0000256" key="1">
    <source>
        <dbReference type="SAM" id="Coils"/>
    </source>
</evidence>
<organism evidence="4 5">
    <name type="scientific">Cyclostephanos tholiformis</name>
    <dbReference type="NCBI Taxonomy" id="382380"/>
    <lineage>
        <taxon>Eukaryota</taxon>
        <taxon>Sar</taxon>
        <taxon>Stramenopiles</taxon>
        <taxon>Ochrophyta</taxon>
        <taxon>Bacillariophyta</taxon>
        <taxon>Coscinodiscophyceae</taxon>
        <taxon>Thalassiosirophycidae</taxon>
        <taxon>Stephanodiscales</taxon>
        <taxon>Stephanodiscaceae</taxon>
        <taxon>Cyclostephanos</taxon>
    </lineage>
</organism>
<dbReference type="InterPro" id="IPR022742">
    <property type="entry name" value="Hydrolase_4"/>
</dbReference>
<protein>
    <recommendedName>
        <fullName evidence="3">Serine aminopeptidase S33 domain-containing protein</fullName>
    </recommendedName>
</protein>
<feature type="compositionally biased region" description="Polar residues" evidence="2">
    <location>
        <begin position="125"/>
        <end position="140"/>
    </location>
</feature>
<dbReference type="EMBL" id="JALLPB020000007">
    <property type="protein sequence ID" value="KAL3827186.1"/>
    <property type="molecule type" value="Genomic_DNA"/>
</dbReference>
<sequence length="613" mass="68280">MGNDQSSVIEEERRMLESLYHISEGRLDTPDREHVNSQVNSGTSAPNCQPLHTLREIEEERMRLQREEEEARRAQDVQEAERLAGLLDIDDSRHREWVSSQRGDHQAAMSRQGSGASARIERTDSLASTGSTRSQSSQPEKGSIGSFVQMAKTGYQELVNAIIRPPRAKYSEEHLGPPAFSFLGKRFTRTDFTLQTKRGLNLQCSHWEPVERTVERIPVVIYMHGNASARVEVLPQLTVLLSLGVAVFAFDFAGSGKSDGEHVTLGYFEREDLLCVVAHLRATDVVSTIALWGRSMGAVTALMHGDRDPSIAGMVLDSPFSDLTRLCEEMVDKARDQGINVPGFVSSVAIRALRGSVRRQADFDIKDVSPITHVPHCFIPALFVAAENDDFITKAHSMSLHDAYAGDANMIVVDGDHNSSRPRFMFDSVSIFLQACLQIPTEWQFQLHPSMNIMLPPWRYPGVQNKYDPSSNMSQSTSSQQQQHQMRRRNASPSKSIESRRQQQIQMHTVTSPTRQLTVEDDGDSEEEDQKGAEFAAELDLANDDYDNGDDNVDDETGIDTEKLGMTSERQREIQGSLFRMLGHDNGAAPLQREGDGKAGINNNGAKGRDGIR</sequence>
<feature type="region of interest" description="Disordered" evidence="2">
    <location>
        <begin position="24"/>
        <end position="50"/>
    </location>
</feature>
<feature type="region of interest" description="Disordered" evidence="2">
    <location>
        <begin position="464"/>
        <end position="569"/>
    </location>
</feature>
<dbReference type="Pfam" id="PF12146">
    <property type="entry name" value="Hydrolase_4"/>
    <property type="match status" value="1"/>
</dbReference>
<feature type="compositionally biased region" description="Basic and acidic residues" evidence="2">
    <location>
        <begin position="24"/>
        <end position="35"/>
    </location>
</feature>
<dbReference type="AlphaFoldDB" id="A0ABD3SS56"/>
<evidence type="ECO:0000313" key="5">
    <source>
        <dbReference type="Proteomes" id="UP001530377"/>
    </source>
</evidence>
<feature type="region of interest" description="Disordered" evidence="2">
    <location>
        <begin position="96"/>
        <end position="143"/>
    </location>
</feature>
<feature type="region of interest" description="Disordered" evidence="2">
    <location>
        <begin position="585"/>
        <end position="613"/>
    </location>
</feature>
<dbReference type="InterPro" id="IPR029058">
    <property type="entry name" value="AB_hydrolase_fold"/>
</dbReference>
<dbReference type="Proteomes" id="UP001530377">
    <property type="component" value="Unassembled WGS sequence"/>
</dbReference>
<keyword evidence="5" id="KW-1185">Reference proteome</keyword>
<dbReference type="InterPro" id="IPR052920">
    <property type="entry name" value="DNA-binding_regulatory"/>
</dbReference>
<name>A0ABD3SS56_9STRA</name>